<feature type="compositionally biased region" description="Low complexity" evidence="1">
    <location>
        <begin position="134"/>
        <end position="143"/>
    </location>
</feature>
<reference evidence="3" key="1">
    <citation type="submission" date="2014-07" db="EMBL/GenBank/DDBJ databases">
        <authorList>
            <person name="Martin A.A"/>
            <person name="De Silva N."/>
        </authorList>
    </citation>
    <scope>NUCLEOTIDE SEQUENCE</scope>
</reference>
<accession>A0A0K0F475</accession>
<dbReference type="WBParaSite" id="SVE_0361100.1">
    <property type="protein sequence ID" value="SVE_0361100.1"/>
    <property type="gene ID" value="SVE_0361100"/>
</dbReference>
<proteinExistence type="predicted"/>
<name>A0A0K0F475_STRVS</name>
<keyword evidence="2" id="KW-0732">Signal</keyword>
<evidence type="ECO:0000256" key="1">
    <source>
        <dbReference type="SAM" id="MobiDB-lite"/>
    </source>
</evidence>
<protein>
    <submittedName>
        <fullName evidence="4">Fam-a protein</fullName>
    </submittedName>
</protein>
<sequence>MKLLIHISAAFVLFLLINLDYFKCSKFKKAENKEEEFNESDYEINNKSREAENICTFCVSIYNILHNSSYKFVNASYIYKENLKPFSPRNVLFFANSTDFPNVTDEFTGIYYPNKTLTGQGMFCDLIKLNTTTGSSDGTTESSNIKQNLQKGSTTKKPKSESKKKKNKGKNKKKTA</sequence>
<dbReference type="AlphaFoldDB" id="A0A0K0F475"/>
<evidence type="ECO:0000256" key="2">
    <source>
        <dbReference type="SAM" id="SignalP"/>
    </source>
</evidence>
<feature type="compositionally biased region" description="Basic residues" evidence="1">
    <location>
        <begin position="154"/>
        <end position="176"/>
    </location>
</feature>
<feature type="region of interest" description="Disordered" evidence="1">
    <location>
        <begin position="134"/>
        <end position="176"/>
    </location>
</feature>
<feature type="chain" id="PRO_5005329329" evidence="2">
    <location>
        <begin position="25"/>
        <end position="176"/>
    </location>
</feature>
<reference evidence="4" key="2">
    <citation type="submission" date="2015-08" db="UniProtKB">
        <authorList>
            <consortium name="WormBaseParasite"/>
        </authorList>
    </citation>
    <scope>IDENTIFICATION</scope>
</reference>
<evidence type="ECO:0000313" key="4">
    <source>
        <dbReference type="WBParaSite" id="SVE_0361100.1"/>
    </source>
</evidence>
<organism evidence="3 4">
    <name type="scientific">Strongyloides venezuelensis</name>
    <name type="common">Threadworm</name>
    <dbReference type="NCBI Taxonomy" id="75913"/>
    <lineage>
        <taxon>Eukaryota</taxon>
        <taxon>Metazoa</taxon>
        <taxon>Ecdysozoa</taxon>
        <taxon>Nematoda</taxon>
        <taxon>Chromadorea</taxon>
        <taxon>Rhabditida</taxon>
        <taxon>Tylenchina</taxon>
        <taxon>Panagrolaimomorpha</taxon>
        <taxon>Strongyloidoidea</taxon>
        <taxon>Strongyloididae</taxon>
        <taxon>Strongyloides</taxon>
    </lineage>
</organism>
<feature type="signal peptide" evidence="2">
    <location>
        <begin position="1"/>
        <end position="24"/>
    </location>
</feature>
<evidence type="ECO:0000313" key="3">
    <source>
        <dbReference type="Proteomes" id="UP000035680"/>
    </source>
</evidence>
<keyword evidence="3" id="KW-1185">Reference proteome</keyword>
<dbReference type="Proteomes" id="UP000035680">
    <property type="component" value="Unassembled WGS sequence"/>
</dbReference>